<reference evidence="1 2" key="1">
    <citation type="submission" date="2016-11" db="EMBL/GenBank/DDBJ databases">
        <title>Trade-off between light-utilization and light-protection in marine flavobacteria.</title>
        <authorList>
            <person name="Kumagai Y."/>
        </authorList>
    </citation>
    <scope>NUCLEOTIDE SEQUENCE [LARGE SCALE GENOMIC DNA]</scope>
    <source>
        <strain evidence="1 2">NBRC 107741</strain>
    </source>
</reference>
<organism evidence="1 2">
    <name type="scientific">Aureitalea marina</name>
    <dbReference type="NCBI Taxonomy" id="930804"/>
    <lineage>
        <taxon>Bacteria</taxon>
        <taxon>Pseudomonadati</taxon>
        <taxon>Bacteroidota</taxon>
        <taxon>Flavobacteriia</taxon>
        <taxon>Flavobacteriales</taxon>
        <taxon>Flavobacteriaceae</taxon>
        <taxon>Aureitalea</taxon>
    </lineage>
</organism>
<sequence>MFLTDDFCYVDMPKTGTVAVNNWLKELFPDRYFKHHEKPNADIVNSGRLLFGTYRDPHSFYLSLWTYGCTKRERTGGVYSNLTSFRLFKSLAYSKNKLGAIRAIVSKLRLRRSLDIEYHKRLYADKNDPELFRQWLRIVLDPKYACLLSGSYYYSGIHKLTGLYSWYMLTFYFKDLGVLTQGKVRSEKELLQFVAANCYIDEFIDQQNLFESFQNLMREHQFLKNNAVLDRLEDRPMNSSKSGQVDHMSFYTDELVKLVESRESVIVQLINNRYLSE</sequence>
<keyword evidence="2" id="KW-1185">Reference proteome</keyword>
<dbReference type="AlphaFoldDB" id="A0A2S7KNS7"/>
<proteinExistence type="predicted"/>
<dbReference type="Proteomes" id="UP000239800">
    <property type="component" value="Unassembled WGS sequence"/>
</dbReference>
<evidence type="ECO:0000313" key="2">
    <source>
        <dbReference type="Proteomes" id="UP000239800"/>
    </source>
</evidence>
<dbReference type="EMBL" id="MQUB01000001">
    <property type="protein sequence ID" value="PQB04238.1"/>
    <property type="molecule type" value="Genomic_DNA"/>
</dbReference>
<evidence type="ECO:0000313" key="1">
    <source>
        <dbReference type="EMBL" id="PQB04238.1"/>
    </source>
</evidence>
<accession>A0A2S7KNS7</accession>
<dbReference type="RefSeq" id="WP_104812166.1">
    <property type="nucleotide sequence ID" value="NZ_MQUB01000001.1"/>
</dbReference>
<comment type="caution">
    <text evidence="1">The sequence shown here is derived from an EMBL/GenBank/DDBJ whole genome shotgun (WGS) entry which is preliminary data.</text>
</comment>
<protein>
    <recommendedName>
        <fullName evidence="3">Sulfotransferase domain-containing protein</fullName>
    </recommendedName>
</protein>
<dbReference type="OrthoDB" id="1408331at2"/>
<evidence type="ECO:0008006" key="3">
    <source>
        <dbReference type="Google" id="ProtNLM"/>
    </source>
</evidence>
<name>A0A2S7KNS7_9FLAO</name>
<gene>
    <name evidence="1" type="ORF">BST85_04460</name>
</gene>